<dbReference type="EMBL" id="WQRF01000001">
    <property type="protein sequence ID" value="MVS97928.1"/>
    <property type="molecule type" value="Genomic_DNA"/>
</dbReference>
<dbReference type="PANTHER" id="PTHR30576">
    <property type="entry name" value="COLANIC BIOSYNTHESIS UDP-GLUCOSE LIPID CARRIER TRANSFERASE"/>
    <property type="match status" value="1"/>
</dbReference>
<feature type="transmembrane region" description="Helical" evidence="3">
    <location>
        <begin position="91"/>
        <end position="112"/>
    </location>
</feature>
<evidence type="ECO:0000313" key="5">
    <source>
        <dbReference type="EMBL" id="MVS97928.1"/>
    </source>
</evidence>
<name>A0A7X3K2H9_9HYPH</name>
<dbReference type="GO" id="GO:0016780">
    <property type="term" value="F:phosphotransferase activity, for other substituted phosphate groups"/>
    <property type="evidence" value="ECO:0007669"/>
    <property type="project" value="TreeGrafter"/>
</dbReference>
<evidence type="ECO:0000259" key="4">
    <source>
        <dbReference type="Pfam" id="PF02397"/>
    </source>
</evidence>
<dbReference type="InterPro" id="IPR003362">
    <property type="entry name" value="Bact_transf"/>
</dbReference>
<keyword evidence="3" id="KW-0812">Transmembrane</keyword>
<dbReference type="AlphaFoldDB" id="A0A7X3K2H9"/>
<feature type="domain" description="Bacterial sugar transferase" evidence="4">
    <location>
        <begin position="244"/>
        <end position="423"/>
    </location>
</feature>
<keyword evidence="3" id="KW-0472">Membrane</keyword>
<feature type="transmembrane region" description="Helical" evidence="3">
    <location>
        <begin position="246"/>
        <end position="270"/>
    </location>
</feature>
<sequence length="429" mass="47398">MHENNQRPSGLEGVISLGARRRQPFYLSLLAAAAPFIILAATSAFAIYVLTMLAAGRSDWVNILTGALAALAIPVIAFALLLAGARRTHPFTLSLAVMVFAASFSIAILSALRVPVSYLGFLLTMPSSIFFVTIGNVAMVRRLRRSVALLAFPGASAVVDAAKWKLPVIEPYEVSQQYRRILIDPVTHHSPEWSAQLAKMYLRGMEIEAWPSYLELTLGKVDLAAFDLADISYSPSQILYYRLKRALDICGVLLLALPASLLCGLIWIYIRILDGGPSMFVQERRGYAGTTFRLYKFRTMYKGPHAGSTVEGDSRVIPGCHILRQLRLDELPQLLNILRGDMSFIGPRPVSVAVAEALEARIPLYVNRQILVPGLTGWAQVSQGYAETADEEVEKLAYDLYYLKNVSLDLDIIILFRTVKTVLLRIGAR</sequence>
<feature type="transmembrane region" description="Helical" evidence="3">
    <location>
        <begin position="60"/>
        <end position="84"/>
    </location>
</feature>
<organism evidence="5 6">
    <name type="scientific">Devosia marina</name>
    <dbReference type="NCBI Taxonomy" id="2683198"/>
    <lineage>
        <taxon>Bacteria</taxon>
        <taxon>Pseudomonadati</taxon>
        <taxon>Pseudomonadota</taxon>
        <taxon>Alphaproteobacteria</taxon>
        <taxon>Hyphomicrobiales</taxon>
        <taxon>Devosiaceae</taxon>
        <taxon>Devosia</taxon>
    </lineage>
</organism>
<protein>
    <submittedName>
        <fullName evidence="5">Sugar transferase</fullName>
    </submittedName>
</protein>
<evidence type="ECO:0000256" key="2">
    <source>
        <dbReference type="ARBA" id="ARBA00023169"/>
    </source>
</evidence>
<accession>A0A7X3K2H9</accession>
<proteinExistence type="inferred from homology"/>
<comment type="similarity">
    <text evidence="1">Belongs to the bacterial sugar transferase family.</text>
</comment>
<evidence type="ECO:0000313" key="6">
    <source>
        <dbReference type="Proteomes" id="UP000438106"/>
    </source>
</evidence>
<evidence type="ECO:0000256" key="1">
    <source>
        <dbReference type="ARBA" id="ARBA00006464"/>
    </source>
</evidence>
<evidence type="ECO:0000256" key="3">
    <source>
        <dbReference type="SAM" id="Phobius"/>
    </source>
</evidence>
<dbReference type="Proteomes" id="UP000438106">
    <property type="component" value="Unassembled WGS sequence"/>
</dbReference>
<gene>
    <name evidence="5" type="ORF">GO014_02640</name>
</gene>
<dbReference type="GO" id="GO:0000271">
    <property type="term" value="P:polysaccharide biosynthetic process"/>
    <property type="evidence" value="ECO:0007669"/>
    <property type="project" value="UniProtKB-KW"/>
</dbReference>
<reference evidence="5 6" key="1">
    <citation type="submission" date="2019-12" db="EMBL/GenBank/DDBJ databases">
        <title>Devosia maris sp. nov., isolated from the deep seawater.</title>
        <authorList>
            <person name="Liu Y."/>
        </authorList>
    </citation>
    <scope>NUCLEOTIDE SEQUENCE [LARGE SCALE GENOMIC DNA]</scope>
    <source>
        <strain evidence="5 6">L53-10-65</strain>
    </source>
</reference>
<dbReference type="Pfam" id="PF02397">
    <property type="entry name" value="Bac_transf"/>
    <property type="match status" value="1"/>
</dbReference>
<keyword evidence="6" id="KW-1185">Reference proteome</keyword>
<dbReference type="RefSeq" id="WP_157289016.1">
    <property type="nucleotide sequence ID" value="NZ_WQRF01000001.1"/>
</dbReference>
<keyword evidence="5" id="KW-0808">Transferase</keyword>
<keyword evidence="2" id="KW-0270">Exopolysaccharide synthesis</keyword>
<keyword evidence="3" id="KW-1133">Transmembrane helix</keyword>
<feature type="transmembrane region" description="Helical" evidence="3">
    <location>
        <begin position="118"/>
        <end position="140"/>
    </location>
</feature>
<dbReference type="PANTHER" id="PTHR30576:SF0">
    <property type="entry name" value="UNDECAPRENYL-PHOSPHATE N-ACETYLGALACTOSAMINYL 1-PHOSPHATE TRANSFERASE-RELATED"/>
    <property type="match status" value="1"/>
</dbReference>
<feature type="transmembrane region" description="Helical" evidence="3">
    <location>
        <begin position="25"/>
        <end position="48"/>
    </location>
</feature>
<comment type="caution">
    <text evidence="5">The sequence shown here is derived from an EMBL/GenBank/DDBJ whole genome shotgun (WGS) entry which is preliminary data.</text>
</comment>